<dbReference type="Gene3D" id="1.20.144.10">
    <property type="entry name" value="Phosphatidic acid phosphatase type 2/haloperoxidase"/>
    <property type="match status" value="1"/>
</dbReference>
<dbReference type="RefSeq" id="WP_096310566.1">
    <property type="nucleotide sequence ID" value="NZ_BAAAVX010000007.1"/>
</dbReference>
<protein>
    <submittedName>
        <fullName evidence="3">Phosphatase PAP2 family protein</fullName>
    </submittedName>
</protein>
<reference evidence="3 4" key="1">
    <citation type="submission" date="2021-07" db="EMBL/GenBank/DDBJ databases">
        <title>Whole genome sequencing of non-tuberculosis mycobacteria type-strains.</title>
        <authorList>
            <person name="Igarashi Y."/>
            <person name="Osugi A."/>
            <person name="Mitarai S."/>
        </authorList>
    </citation>
    <scope>NUCLEOTIDE SEQUENCE [LARGE SCALE GENOMIC DNA]</scope>
    <source>
        <strain evidence="3 4">JCM 16370</strain>
    </source>
</reference>
<organism evidence="3 4">
    <name type="scientific">Mycolicibacterium pallens</name>
    <dbReference type="NCBI Taxonomy" id="370524"/>
    <lineage>
        <taxon>Bacteria</taxon>
        <taxon>Bacillati</taxon>
        <taxon>Actinomycetota</taxon>
        <taxon>Actinomycetes</taxon>
        <taxon>Mycobacteriales</taxon>
        <taxon>Mycobacteriaceae</taxon>
        <taxon>Mycolicibacterium</taxon>
    </lineage>
</organism>
<dbReference type="EMBL" id="CP080333">
    <property type="protein sequence ID" value="QYL18321.1"/>
    <property type="molecule type" value="Genomic_DNA"/>
</dbReference>
<dbReference type="Pfam" id="PF01569">
    <property type="entry name" value="PAP2"/>
    <property type="match status" value="1"/>
</dbReference>
<evidence type="ECO:0000313" key="3">
    <source>
        <dbReference type="EMBL" id="QYL18321.1"/>
    </source>
</evidence>
<evidence type="ECO:0000313" key="4">
    <source>
        <dbReference type="Proteomes" id="UP000825367"/>
    </source>
</evidence>
<gene>
    <name evidence="3" type="ORF">K0O64_07310</name>
</gene>
<feature type="transmembrane region" description="Helical" evidence="1">
    <location>
        <begin position="187"/>
        <end position="207"/>
    </location>
</feature>
<proteinExistence type="predicted"/>
<dbReference type="InterPro" id="IPR000326">
    <property type="entry name" value="PAP2/HPO"/>
</dbReference>
<dbReference type="Proteomes" id="UP000825367">
    <property type="component" value="Chromosome"/>
</dbReference>
<dbReference type="SMART" id="SM00014">
    <property type="entry name" value="acidPPc"/>
    <property type="match status" value="1"/>
</dbReference>
<dbReference type="SUPFAM" id="SSF48317">
    <property type="entry name" value="Acid phosphatase/Vanadium-dependent haloperoxidase"/>
    <property type="match status" value="1"/>
</dbReference>
<keyword evidence="1" id="KW-0472">Membrane</keyword>
<evidence type="ECO:0000256" key="1">
    <source>
        <dbReference type="SAM" id="Phobius"/>
    </source>
</evidence>
<dbReference type="InterPro" id="IPR036938">
    <property type="entry name" value="PAP2/HPO_sf"/>
</dbReference>
<feature type="transmembrane region" description="Helical" evidence="1">
    <location>
        <begin position="81"/>
        <end position="108"/>
    </location>
</feature>
<keyword evidence="1" id="KW-1133">Transmembrane helix</keyword>
<evidence type="ECO:0000259" key="2">
    <source>
        <dbReference type="SMART" id="SM00014"/>
    </source>
</evidence>
<name>A0ABX8VRW7_9MYCO</name>
<feature type="domain" description="Phosphatidic acid phosphatase type 2/haloperoxidase" evidence="2">
    <location>
        <begin position="119"/>
        <end position="234"/>
    </location>
</feature>
<keyword evidence="4" id="KW-1185">Reference proteome</keyword>
<feature type="transmembrane region" description="Helical" evidence="1">
    <location>
        <begin position="219"/>
        <end position="237"/>
    </location>
</feature>
<sequence>MLRWHNRSIDLLICALIGFGLLSAVGALFDGSRWRLPLIALGLGMALVGLSIGVHTHGWVTALDGRTASWIDYHARQSPRLFAAATAVAHLGNPAAVALAGLVSAGLLSARYRSLVPGVVVVGSVGTAVFAKDVMKVVVERPVSQAEIALAAPGLSGAPHPFPSGHVAGTAALLGIVAFGIGARSGLAVRAFLAGCALAGASVVALSRLVLDAHWLTDVIGGALLAGVVVALGAAVLSGTARTRLRTHEGLIPRQQSVDQSRRLHT</sequence>
<feature type="transmembrane region" description="Helical" evidence="1">
    <location>
        <begin position="36"/>
        <end position="60"/>
    </location>
</feature>
<accession>A0ABX8VRW7</accession>
<keyword evidence="1" id="KW-0812">Transmembrane</keyword>